<evidence type="ECO:0000259" key="6">
    <source>
        <dbReference type="Pfam" id="PF00724"/>
    </source>
</evidence>
<evidence type="ECO:0000313" key="7">
    <source>
        <dbReference type="EMBL" id="MCB2406358.1"/>
    </source>
</evidence>
<sequence length="357" mass="38219">MSSLFTPLTIRGLTIKNRITVSPMCMYSSIDGFVNDWHVVHLGSRAVGGAGLIITEAAAVSPEGRITPDDLGIWHDEHLPGLKRITTFLAEHGAVAGIQLAHAGRKASTYTSWKGSGIVPEAEGGWQTVAPSAIPFHAGQPAPTELDQTGIDRVIADFRAATLRALAAGFQVVEIHAAHGYLLQEFLSPLSNARTDSYGGSFDNRIRLLLQVVEATRAEWPAEYPLFVRISATDWTEGGWTPADSVALAAILKDRGVDLIDCSTGGNVPTADIPVGPGYQVQFAEKIRQEADILTGAVGIITNAAQAEAIIASGQADLVLLAREMLRDPYFPLHAAQELGVDVAWPDQYARAKRAKK</sequence>
<dbReference type="InterPro" id="IPR001155">
    <property type="entry name" value="OxRdtase_FMN_N"/>
</dbReference>
<dbReference type="CDD" id="cd02932">
    <property type="entry name" value="OYE_YqiM_FMN"/>
    <property type="match status" value="1"/>
</dbReference>
<evidence type="ECO:0000256" key="1">
    <source>
        <dbReference type="ARBA" id="ARBA00001917"/>
    </source>
</evidence>
<keyword evidence="5 7" id="KW-0560">Oxidoreductase</keyword>
<organism evidence="7 8">
    <name type="scientific">Hymenobacter lucidus</name>
    <dbReference type="NCBI Taxonomy" id="2880930"/>
    <lineage>
        <taxon>Bacteria</taxon>
        <taxon>Pseudomonadati</taxon>
        <taxon>Bacteroidota</taxon>
        <taxon>Cytophagia</taxon>
        <taxon>Cytophagales</taxon>
        <taxon>Hymenobacteraceae</taxon>
        <taxon>Hymenobacter</taxon>
    </lineage>
</organism>
<evidence type="ECO:0000256" key="3">
    <source>
        <dbReference type="ARBA" id="ARBA00022643"/>
    </source>
</evidence>
<gene>
    <name evidence="7" type="primary">namA</name>
    <name evidence="7" type="ORF">LGH74_00080</name>
</gene>
<comment type="caution">
    <text evidence="7">The sequence shown here is derived from an EMBL/GenBank/DDBJ whole genome shotgun (WGS) entry which is preliminary data.</text>
</comment>
<reference evidence="7" key="1">
    <citation type="submission" date="2021-10" db="EMBL/GenBank/DDBJ databases">
        <authorList>
            <person name="Dean J.D."/>
            <person name="Kim M.K."/>
            <person name="Newey C.N."/>
            <person name="Stoker T.S."/>
            <person name="Thompson D.W."/>
            <person name="Grose J.H."/>
        </authorList>
    </citation>
    <scope>NUCLEOTIDE SEQUENCE</scope>
    <source>
        <strain evidence="7">BT178</strain>
    </source>
</reference>
<dbReference type="GO" id="GO:0003959">
    <property type="term" value="F:NADPH dehydrogenase activity"/>
    <property type="evidence" value="ECO:0007669"/>
    <property type="project" value="UniProtKB-EC"/>
</dbReference>
<protein>
    <submittedName>
        <fullName evidence="7">NADPH dehydrogenase NamA</fullName>
        <ecNumber evidence="7">1.6.99.1</ecNumber>
    </submittedName>
</protein>
<comment type="cofactor">
    <cofactor evidence="1">
        <name>FMN</name>
        <dbReference type="ChEBI" id="CHEBI:58210"/>
    </cofactor>
</comment>
<evidence type="ECO:0000313" key="8">
    <source>
        <dbReference type="Proteomes" id="UP001165296"/>
    </source>
</evidence>
<dbReference type="EMBL" id="JAJADR010000001">
    <property type="protein sequence ID" value="MCB2406358.1"/>
    <property type="molecule type" value="Genomic_DNA"/>
</dbReference>
<dbReference type="Proteomes" id="UP001165296">
    <property type="component" value="Unassembled WGS sequence"/>
</dbReference>
<dbReference type="RefSeq" id="WP_226170057.1">
    <property type="nucleotide sequence ID" value="NZ_JAJADR010000001.1"/>
</dbReference>
<dbReference type="Gene3D" id="3.20.20.70">
    <property type="entry name" value="Aldolase class I"/>
    <property type="match status" value="1"/>
</dbReference>
<keyword evidence="8" id="KW-1185">Reference proteome</keyword>
<dbReference type="PANTHER" id="PTHR43303:SF4">
    <property type="entry name" value="NADPH DEHYDROGENASE C23G7.10C-RELATED"/>
    <property type="match status" value="1"/>
</dbReference>
<evidence type="ECO:0000256" key="4">
    <source>
        <dbReference type="ARBA" id="ARBA00022857"/>
    </source>
</evidence>
<proteinExistence type="predicted"/>
<name>A0ABS8AJH8_9BACT</name>
<accession>A0ABS8AJH8</accession>
<dbReference type="Pfam" id="PF00724">
    <property type="entry name" value="Oxidored_FMN"/>
    <property type="match status" value="1"/>
</dbReference>
<dbReference type="InterPro" id="IPR013785">
    <property type="entry name" value="Aldolase_TIM"/>
</dbReference>
<dbReference type="PANTHER" id="PTHR43303">
    <property type="entry name" value="NADPH DEHYDROGENASE C23G7.10C-RELATED"/>
    <property type="match status" value="1"/>
</dbReference>
<keyword evidence="2" id="KW-0285">Flavoprotein</keyword>
<keyword evidence="4" id="KW-0521">NADP</keyword>
<feature type="domain" description="NADH:flavin oxidoreductase/NADH oxidase N-terminal" evidence="6">
    <location>
        <begin position="3"/>
        <end position="339"/>
    </location>
</feature>
<keyword evidence="3" id="KW-0288">FMN</keyword>
<dbReference type="EC" id="1.6.99.1" evidence="7"/>
<dbReference type="SUPFAM" id="SSF51395">
    <property type="entry name" value="FMN-linked oxidoreductases"/>
    <property type="match status" value="1"/>
</dbReference>
<dbReference type="InterPro" id="IPR044152">
    <property type="entry name" value="YqjM-like"/>
</dbReference>
<evidence type="ECO:0000256" key="2">
    <source>
        <dbReference type="ARBA" id="ARBA00022630"/>
    </source>
</evidence>
<evidence type="ECO:0000256" key="5">
    <source>
        <dbReference type="ARBA" id="ARBA00023002"/>
    </source>
</evidence>
<dbReference type="NCBIfam" id="NF010047">
    <property type="entry name" value="PRK13523.1"/>
    <property type="match status" value="1"/>
</dbReference>